<dbReference type="Proteomes" id="UP000306102">
    <property type="component" value="Unassembled WGS sequence"/>
</dbReference>
<evidence type="ECO:0000313" key="2">
    <source>
        <dbReference type="EMBL" id="THG02729.1"/>
    </source>
</evidence>
<organism evidence="2 3">
    <name type="scientific">Camellia sinensis var. sinensis</name>
    <name type="common">China tea</name>
    <dbReference type="NCBI Taxonomy" id="542762"/>
    <lineage>
        <taxon>Eukaryota</taxon>
        <taxon>Viridiplantae</taxon>
        <taxon>Streptophyta</taxon>
        <taxon>Embryophyta</taxon>
        <taxon>Tracheophyta</taxon>
        <taxon>Spermatophyta</taxon>
        <taxon>Magnoliopsida</taxon>
        <taxon>eudicotyledons</taxon>
        <taxon>Gunneridae</taxon>
        <taxon>Pentapetalae</taxon>
        <taxon>asterids</taxon>
        <taxon>Ericales</taxon>
        <taxon>Theaceae</taxon>
        <taxon>Camellia</taxon>
    </lineage>
</organism>
<dbReference type="PANTHER" id="PTHR33659:SF1">
    <property type="entry name" value="PROTEIN, PUTATIVE-RELATED"/>
    <property type="match status" value="1"/>
</dbReference>
<evidence type="ECO:0000313" key="3">
    <source>
        <dbReference type="Proteomes" id="UP000306102"/>
    </source>
</evidence>
<dbReference type="PANTHER" id="PTHR33659">
    <property type="entry name" value="PROTEIN, PUTATIVE-RELATED-RELATED"/>
    <property type="match status" value="1"/>
</dbReference>
<keyword evidence="1" id="KW-0732">Signal</keyword>
<reference evidence="2 3" key="1">
    <citation type="journal article" date="2018" name="Proc. Natl. Acad. Sci. U.S.A.">
        <title>Draft genome sequence of Camellia sinensis var. sinensis provides insights into the evolution of the tea genome and tea quality.</title>
        <authorList>
            <person name="Wei C."/>
            <person name="Yang H."/>
            <person name="Wang S."/>
            <person name="Zhao J."/>
            <person name="Liu C."/>
            <person name="Gao L."/>
            <person name="Xia E."/>
            <person name="Lu Y."/>
            <person name="Tai Y."/>
            <person name="She G."/>
            <person name="Sun J."/>
            <person name="Cao H."/>
            <person name="Tong W."/>
            <person name="Gao Q."/>
            <person name="Li Y."/>
            <person name="Deng W."/>
            <person name="Jiang X."/>
            <person name="Wang W."/>
            <person name="Chen Q."/>
            <person name="Zhang S."/>
            <person name="Li H."/>
            <person name="Wu J."/>
            <person name="Wang P."/>
            <person name="Li P."/>
            <person name="Shi C."/>
            <person name="Zheng F."/>
            <person name="Jian J."/>
            <person name="Huang B."/>
            <person name="Shan D."/>
            <person name="Shi M."/>
            <person name="Fang C."/>
            <person name="Yue Y."/>
            <person name="Li F."/>
            <person name="Li D."/>
            <person name="Wei S."/>
            <person name="Han B."/>
            <person name="Jiang C."/>
            <person name="Yin Y."/>
            <person name="Xia T."/>
            <person name="Zhang Z."/>
            <person name="Bennetzen J.L."/>
            <person name="Zhao S."/>
            <person name="Wan X."/>
        </authorList>
    </citation>
    <scope>NUCLEOTIDE SEQUENCE [LARGE SCALE GENOMIC DNA]</scope>
    <source>
        <strain evidence="3">cv. Shuchazao</strain>
        <tissue evidence="2">Leaf</tissue>
    </source>
</reference>
<name>A0A4S4DIT0_CAMSN</name>
<dbReference type="AlphaFoldDB" id="A0A4S4DIT0"/>
<keyword evidence="3" id="KW-1185">Reference proteome</keyword>
<accession>A0A4S4DIT0</accession>
<protein>
    <recommendedName>
        <fullName evidence="4">Secreted protein</fullName>
    </recommendedName>
</protein>
<feature type="chain" id="PRO_5020917395" description="Secreted protein" evidence="1">
    <location>
        <begin position="23"/>
        <end position="285"/>
    </location>
</feature>
<gene>
    <name evidence="2" type="ORF">TEA_003088</name>
</gene>
<proteinExistence type="predicted"/>
<feature type="signal peptide" evidence="1">
    <location>
        <begin position="1"/>
        <end position="22"/>
    </location>
</feature>
<comment type="caution">
    <text evidence="2">The sequence shown here is derived from an EMBL/GenBank/DDBJ whole genome shotgun (WGS) entry which is preliminary data.</text>
</comment>
<dbReference type="EMBL" id="SDRB02011125">
    <property type="protein sequence ID" value="THG02729.1"/>
    <property type="molecule type" value="Genomic_DNA"/>
</dbReference>
<evidence type="ECO:0000256" key="1">
    <source>
        <dbReference type="SAM" id="SignalP"/>
    </source>
</evidence>
<sequence length="285" mass="29687">MSSFKALAVFFIVALFSATASAQDFGMAPTPAPSVDAGSAFSLPILAAVVCLSLVERIAAVEAHDSSSVMVEDDQLRVTSVVAESDLQIGLSEDIGYAGQDSPARLLVSPKKRAVDGGGRFEGEIQTSGVIKTLCGPENMGRGIKLVVDLKSTHEYNGSDVGSVLDHSVVGPSKLAPLTVGLAPIDICNPNLPSAPIFQSDGVLGHLHPQQIGAVFRSAATTISLSMASKSSRGRVDLSEAEATLELGKTLGIDFEGKDEEVISKLLQLEANDLEKVRTRGGDAN</sequence>
<evidence type="ECO:0008006" key="4">
    <source>
        <dbReference type="Google" id="ProtNLM"/>
    </source>
</evidence>